<dbReference type="RefSeq" id="WP_340361998.1">
    <property type="nucleotide sequence ID" value="NZ_JBBKZV010000001.1"/>
</dbReference>
<dbReference type="InterPro" id="IPR036374">
    <property type="entry name" value="OxRdtase_Mopterin-bd_sf"/>
</dbReference>
<organism evidence="2 3">
    <name type="scientific">Variovorax humicola</name>
    <dbReference type="NCBI Taxonomy" id="1769758"/>
    <lineage>
        <taxon>Bacteria</taxon>
        <taxon>Pseudomonadati</taxon>
        <taxon>Pseudomonadota</taxon>
        <taxon>Betaproteobacteria</taxon>
        <taxon>Burkholderiales</taxon>
        <taxon>Comamonadaceae</taxon>
        <taxon>Variovorax</taxon>
    </lineage>
</organism>
<feature type="chain" id="PRO_5045766400" evidence="1">
    <location>
        <begin position="23"/>
        <end position="161"/>
    </location>
</feature>
<gene>
    <name evidence="2" type="ORF">WKW80_02850</name>
</gene>
<keyword evidence="3" id="KW-1185">Reference proteome</keyword>
<name>A0ABU8VT56_9BURK</name>
<comment type="caution">
    <text evidence="2">The sequence shown here is derived from an EMBL/GenBank/DDBJ whole genome shotgun (WGS) entry which is preliminary data.</text>
</comment>
<accession>A0ABU8VT56</accession>
<proteinExistence type="predicted"/>
<dbReference type="Proteomes" id="UP001363010">
    <property type="component" value="Unassembled WGS sequence"/>
</dbReference>
<evidence type="ECO:0000313" key="2">
    <source>
        <dbReference type="EMBL" id="MEJ8820974.1"/>
    </source>
</evidence>
<protein>
    <submittedName>
        <fullName evidence="2">Sulfite oxidase-like oxidoreductase</fullName>
    </submittedName>
</protein>
<evidence type="ECO:0000313" key="3">
    <source>
        <dbReference type="Proteomes" id="UP001363010"/>
    </source>
</evidence>
<dbReference type="SUPFAM" id="SSF56524">
    <property type="entry name" value="Oxidoreductase molybdopterin-binding domain"/>
    <property type="match status" value="1"/>
</dbReference>
<feature type="signal peptide" evidence="1">
    <location>
        <begin position="1"/>
        <end position="22"/>
    </location>
</feature>
<sequence>MRLRSRCAAAFIALCALCCAFAAAQVSPHVEVTGAVLHPLRLDAIELAAFDSQQIGTFVQARSGQGVESKSTVRGVKLSALIERAALAAKGRDRWKALVIVGTATDGYRAVFSWPEITNTAVGDGVLVLLERDGKPLDDREGASRSCRPRTAASVRAMCAT</sequence>
<reference evidence="2 3" key="1">
    <citation type="submission" date="2024-03" db="EMBL/GenBank/DDBJ databases">
        <title>Novel species of the genus Variovorax.</title>
        <authorList>
            <person name="Liu Q."/>
            <person name="Xin Y.-H."/>
        </authorList>
    </citation>
    <scope>NUCLEOTIDE SEQUENCE [LARGE SCALE GENOMIC DNA]</scope>
    <source>
        <strain evidence="2 3">KACC 18501</strain>
    </source>
</reference>
<dbReference type="Gene3D" id="3.90.420.10">
    <property type="entry name" value="Oxidoreductase, molybdopterin-binding domain"/>
    <property type="match status" value="1"/>
</dbReference>
<evidence type="ECO:0000256" key="1">
    <source>
        <dbReference type="SAM" id="SignalP"/>
    </source>
</evidence>
<keyword evidence="1" id="KW-0732">Signal</keyword>
<dbReference type="EMBL" id="JBBKZV010000001">
    <property type="protein sequence ID" value="MEJ8820974.1"/>
    <property type="molecule type" value="Genomic_DNA"/>
</dbReference>